<dbReference type="InterPro" id="IPR028281">
    <property type="entry name" value="Sirohaem_synthase_central"/>
</dbReference>
<evidence type="ECO:0000313" key="15">
    <source>
        <dbReference type="EMBL" id="CDO73399.1"/>
    </source>
</evidence>
<dbReference type="OrthoDB" id="508204at2759"/>
<feature type="domain" description="Tetrapyrrole methylase" evidence="12">
    <location>
        <begin position="336"/>
        <end position="555"/>
    </location>
</feature>
<dbReference type="InterPro" id="IPR036291">
    <property type="entry name" value="NAD(P)-bd_dom_sf"/>
</dbReference>
<dbReference type="SUPFAM" id="SSF53790">
    <property type="entry name" value="Tetrapyrrole methylase"/>
    <property type="match status" value="1"/>
</dbReference>
<dbReference type="GO" id="GO:0004851">
    <property type="term" value="F:uroporphyrin-III C-methyltransferase activity"/>
    <property type="evidence" value="ECO:0007669"/>
    <property type="project" value="TreeGrafter"/>
</dbReference>
<dbReference type="InterPro" id="IPR035996">
    <property type="entry name" value="4pyrrol_Methylase_sf"/>
</dbReference>
<dbReference type="HOGENOM" id="CLU_011276_11_1_1"/>
<feature type="region of interest" description="Disordered" evidence="11">
    <location>
        <begin position="293"/>
        <end position="320"/>
    </location>
</feature>
<dbReference type="GO" id="GO:0032259">
    <property type="term" value="P:methylation"/>
    <property type="evidence" value="ECO:0007669"/>
    <property type="project" value="UniProtKB-KW"/>
</dbReference>
<comment type="similarity">
    <text evidence="10">Belongs to the precorrin methyltransferase family.</text>
</comment>
<name>A0A060SMF3_PYCCI</name>
<evidence type="ECO:0000256" key="8">
    <source>
        <dbReference type="ARBA" id="ARBA00023244"/>
    </source>
</evidence>
<dbReference type="Gene3D" id="3.40.1010.10">
    <property type="entry name" value="Cobalt-precorrin-4 Transmethylase, Domain 1"/>
    <property type="match status" value="1"/>
</dbReference>
<feature type="region of interest" description="Disordered" evidence="11">
    <location>
        <begin position="221"/>
        <end position="260"/>
    </location>
</feature>
<keyword evidence="6" id="KW-0560">Oxidoreductase</keyword>
<dbReference type="AlphaFoldDB" id="A0A060SMF3"/>
<evidence type="ECO:0000313" key="16">
    <source>
        <dbReference type="Proteomes" id="UP000029665"/>
    </source>
</evidence>
<evidence type="ECO:0000256" key="11">
    <source>
        <dbReference type="SAM" id="MobiDB-lite"/>
    </source>
</evidence>
<keyword evidence="3 10" id="KW-0489">Methyltransferase</keyword>
<dbReference type="PROSITE" id="PS00840">
    <property type="entry name" value="SUMT_2"/>
    <property type="match status" value="1"/>
</dbReference>
<feature type="compositionally biased region" description="Low complexity" evidence="11">
    <location>
        <begin position="297"/>
        <end position="313"/>
    </location>
</feature>
<feature type="domain" description="Siroheme synthase central" evidence="14">
    <location>
        <begin position="175"/>
        <end position="198"/>
    </location>
</feature>
<proteinExistence type="inferred from homology"/>
<evidence type="ECO:0000256" key="5">
    <source>
        <dbReference type="ARBA" id="ARBA00022691"/>
    </source>
</evidence>
<dbReference type="OMA" id="TPCAIVE"/>
<evidence type="ECO:0000256" key="1">
    <source>
        <dbReference type="ARBA" id="ARBA00012400"/>
    </source>
</evidence>
<evidence type="ECO:0000259" key="13">
    <source>
        <dbReference type="Pfam" id="PF14823"/>
    </source>
</evidence>
<dbReference type="InterPro" id="IPR014777">
    <property type="entry name" value="4pyrrole_Mease_sub1"/>
</dbReference>
<dbReference type="GO" id="GO:0019354">
    <property type="term" value="P:siroheme biosynthetic process"/>
    <property type="evidence" value="ECO:0007669"/>
    <property type="project" value="InterPro"/>
</dbReference>
<evidence type="ECO:0000256" key="2">
    <source>
        <dbReference type="ARBA" id="ARBA00022481"/>
    </source>
</evidence>
<comment type="caution">
    <text evidence="15">The sequence shown here is derived from an EMBL/GenBank/DDBJ whole genome shotgun (WGS) entry which is preliminary data.</text>
</comment>
<evidence type="ECO:0000256" key="9">
    <source>
        <dbReference type="ARBA" id="ARBA00035662"/>
    </source>
</evidence>
<dbReference type="GO" id="GO:0043115">
    <property type="term" value="F:precorrin-2 dehydrogenase activity"/>
    <property type="evidence" value="ECO:0007669"/>
    <property type="project" value="UniProtKB-EC"/>
</dbReference>
<sequence>MATEVFPTPVGGASLLLSFRPVKKNILIIGGNNVAAMRAFAALEADATVLVLVRGGLDAACEELRWRAQQGQLQLFDLDALPCSSAGPSDVVRDAKAVDTFIYTRSAPVHLVCITDTIASPGTGYRRTRLSAQDIAQLCRHRRIPVNVTDMPDLCDFSFMSTQRFVDADSGLPTPLQIGVTTNGHGCRLAGRIRRDMVSNLPRNVGVAVAKVGRLRELAKSVDEEAGADAEQEITEEGAPSTPNKPVPQRTPEESPVERARRRMKWVAQLSEYWPIRKLARLTEEEMNAVLDGHDGLSGTVPSSSGASSPALSQEDSDISASLHELSLSPPRQGRIFLVGSGPGHPSLLTVATHAALTKHANLVLSDKLVPDAVLALIPPGVEVRIARKFPGNAEGAQTELMEAAVEAAKRGLTVVRLKQGDPTVYGRAGEEVIYFRAHGFEPVVVPGVSSALAGPTFAGIPVTQRGAAESFIVCTGVGRQGKEVKLPGYERGRTLVILMGVARLLQVLEALQSADLSSSRRRDGPAYPSHTPIAIIERASMPDQRVISSTLKNIASALESVGEQRPPGMIVVGWSVPCLWGKGDMTILDEGAEASDGERLQVWLGDKPWRIVEGLNAEWEDW</sequence>
<dbReference type="CDD" id="cd11642">
    <property type="entry name" value="SUMT"/>
    <property type="match status" value="1"/>
</dbReference>
<keyword evidence="4 10" id="KW-0808">Transferase</keyword>
<accession>A0A060SMF3</accession>
<gene>
    <name evidence="15" type="ORF">BN946_scf185013.g33</name>
</gene>
<evidence type="ECO:0000256" key="4">
    <source>
        <dbReference type="ARBA" id="ARBA00022679"/>
    </source>
</evidence>
<dbReference type="PANTHER" id="PTHR45790">
    <property type="entry name" value="SIROHEME SYNTHASE-RELATED"/>
    <property type="match status" value="1"/>
</dbReference>
<dbReference type="InterPro" id="IPR050161">
    <property type="entry name" value="Siro_Cobalamin_biosynth"/>
</dbReference>
<dbReference type="FunFam" id="3.40.1010.10:FF:000006">
    <property type="entry name" value="Siroheme synthase, putative"/>
    <property type="match status" value="1"/>
</dbReference>
<dbReference type="Pfam" id="PF14824">
    <property type="entry name" value="Sirohm_synth_M"/>
    <property type="match status" value="1"/>
</dbReference>
<feature type="domain" description="Siroheme biosynthesis protein Met8 C-terminal" evidence="13">
    <location>
        <begin position="256"/>
        <end position="293"/>
    </location>
</feature>
<organism evidence="15 16">
    <name type="scientific">Pycnoporus cinnabarinus</name>
    <name type="common">Cinnabar-red polypore</name>
    <name type="synonym">Trametes cinnabarina</name>
    <dbReference type="NCBI Taxonomy" id="5643"/>
    <lineage>
        <taxon>Eukaryota</taxon>
        <taxon>Fungi</taxon>
        <taxon>Dikarya</taxon>
        <taxon>Basidiomycota</taxon>
        <taxon>Agaricomycotina</taxon>
        <taxon>Agaricomycetes</taxon>
        <taxon>Polyporales</taxon>
        <taxon>Polyporaceae</taxon>
        <taxon>Trametes</taxon>
    </lineage>
</organism>
<keyword evidence="2" id="KW-0488">Methylation</keyword>
<keyword evidence="16" id="KW-1185">Reference proteome</keyword>
<dbReference type="STRING" id="5643.A0A060SMF3"/>
<feature type="compositionally biased region" description="Acidic residues" evidence="11">
    <location>
        <begin position="224"/>
        <end position="236"/>
    </location>
</feature>
<keyword evidence="8" id="KW-0627">Porphyrin biosynthesis</keyword>
<dbReference type="PANTHER" id="PTHR45790:SF6">
    <property type="entry name" value="UROPORPHYRINOGEN-III C-METHYLTRANSFERASE"/>
    <property type="match status" value="1"/>
</dbReference>
<dbReference type="Pfam" id="PF14823">
    <property type="entry name" value="Sirohm_synth_C"/>
    <property type="match status" value="1"/>
</dbReference>
<evidence type="ECO:0000256" key="10">
    <source>
        <dbReference type="RuleBase" id="RU003960"/>
    </source>
</evidence>
<dbReference type="InterPro" id="IPR003043">
    <property type="entry name" value="Uropor_MeTrfase_CS"/>
</dbReference>
<dbReference type="InterPro" id="IPR014776">
    <property type="entry name" value="4pyrrole_Mease_sub2"/>
</dbReference>
<dbReference type="Pfam" id="PF13241">
    <property type="entry name" value="NAD_binding_7"/>
    <property type="match status" value="1"/>
</dbReference>
<dbReference type="EC" id="1.3.1.76" evidence="1"/>
<reference evidence="15" key="1">
    <citation type="submission" date="2014-01" db="EMBL/GenBank/DDBJ databases">
        <title>The genome of the white-rot fungus Pycnoporus cinnabarinus: a basidiomycete model with a versatile arsenal for lignocellulosic biomass breakdown.</title>
        <authorList>
            <person name="Levasseur A."/>
            <person name="Lomascolo A."/>
            <person name="Ruiz-Duenas F.J."/>
            <person name="Uzan E."/>
            <person name="Piumi F."/>
            <person name="Kues U."/>
            <person name="Ram A.F.J."/>
            <person name="Murat C."/>
            <person name="Haon M."/>
            <person name="Benoit I."/>
            <person name="Arfi Y."/>
            <person name="Chevret D."/>
            <person name="Drula E."/>
            <person name="Kwon M.J."/>
            <person name="Gouret P."/>
            <person name="Lesage-Meessen L."/>
            <person name="Lombard V."/>
            <person name="Mariette J."/>
            <person name="Noirot C."/>
            <person name="Park J."/>
            <person name="Patyshakuliyeva A."/>
            <person name="Wieneger R.A.B."/>
            <person name="Wosten H.A.B."/>
            <person name="Martin F."/>
            <person name="Coutinho P.M."/>
            <person name="de Vries R."/>
            <person name="Martinez A.T."/>
            <person name="Klopp C."/>
            <person name="Pontarotti P."/>
            <person name="Henrissat B."/>
            <person name="Record E."/>
        </authorList>
    </citation>
    <scope>NUCLEOTIDE SEQUENCE [LARGE SCALE GENOMIC DNA]</scope>
    <source>
        <strain evidence="15">BRFM137</strain>
    </source>
</reference>
<keyword evidence="7" id="KW-0520">NAD</keyword>
<dbReference type="SUPFAM" id="SSF51735">
    <property type="entry name" value="NAD(P)-binding Rossmann-fold domains"/>
    <property type="match status" value="1"/>
</dbReference>
<keyword evidence="5" id="KW-0949">S-adenosyl-L-methionine</keyword>
<dbReference type="InterPro" id="IPR000878">
    <property type="entry name" value="4pyrrol_Mease"/>
</dbReference>
<evidence type="ECO:0000256" key="6">
    <source>
        <dbReference type="ARBA" id="ARBA00023002"/>
    </source>
</evidence>
<protein>
    <recommendedName>
        <fullName evidence="1">precorrin-2 dehydrogenase</fullName>
        <ecNumber evidence="1">1.3.1.76</ecNumber>
    </recommendedName>
</protein>
<dbReference type="InterPro" id="IPR028162">
    <property type="entry name" value="Met8_C"/>
</dbReference>
<evidence type="ECO:0000259" key="14">
    <source>
        <dbReference type="Pfam" id="PF14824"/>
    </source>
</evidence>
<dbReference type="InterPro" id="IPR006366">
    <property type="entry name" value="CobA/CysG_C"/>
</dbReference>
<evidence type="ECO:0000256" key="3">
    <source>
        <dbReference type="ARBA" id="ARBA00022603"/>
    </source>
</evidence>
<evidence type="ECO:0000259" key="12">
    <source>
        <dbReference type="Pfam" id="PF00590"/>
    </source>
</evidence>
<dbReference type="Proteomes" id="UP000029665">
    <property type="component" value="Unassembled WGS sequence"/>
</dbReference>
<dbReference type="EMBL" id="CCBP010000121">
    <property type="protein sequence ID" value="CDO73399.1"/>
    <property type="molecule type" value="Genomic_DNA"/>
</dbReference>
<evidence type="ECO:0000256" key="7">
    <source>
        <dbReference type="ARBA" id="ARBA00023027"/>
    </source>
</evidence>
<dbReference type="SUPFAM" id="SSF75615">
    <property type="entry name" value="Siroheme synthase middle domains-like"/>
    <property type="match status" value="1"/>
</dbReference>
<dbReference type="Gene3D" id="3.30.950.10">
    <property type="entry name" value="Methyltransferase, Cobalt-precorrin-4 Transmethylase, Domain 2"/>
    <property type="match status" value="1"/>
</dbReference>
<dbReference type="Pfam" id="PF00590">
    <property type="entry name" value="TP_methylase"/>
    <property type="match status" value="1"/>
</dbReference>
<comment type="similarity">
    <text evidence="9">In the N-terminal section; belongs to the precorrin methyltransferase family.</text>
</comment>
<dbReference type="Gene3D" id="3.40.50.720">
    <property type="entry name" value="NAD(P)-binding Rossmann-like Domain"/>
    <property type="match status" value="1"/>
</dbReference>